<comment type="caution">
    <text evidence="1">The sequence shown here is derived from an EMBL/GenBank/DDBJ whole genome shotgun (WGS) entry which is preliminary data.</text>
</comment>
<dbReference type="RefSeq" id="WP_066239430.1">
    <property type="nucleotide sequence ID" value="NZ_LSGP01000013.1"/>
</dbReference>
<reference evidence="1 2" key="1">
    <citation type="submission" date="2016-02" db="EMBL/GenBank/DDBJ databases">
        <title>Anaerosporomusa subterraneum gen. nov., sp. nov., a spore-forming obligate anaerobe isolated from saprolite.</title>
        <authorList>
            <person name="Choi J.K."/>
            <person name="Shah M."/>
            <person name="Yee N."/>
        </authorList>
    </citation>
    <scope>NUCLEOTIDE SEQUENCE [LARGE SCALE GENOMIC DNA]</scope>
    <source>
        <strain evidence="1 2">RU4</strain>
    </source>
</reference>
<dbReference type="AlphaFoldDB" id="A0A154BTT6"/>
<proteinExistence type="predicted"/>
<name>A0A154BTT6_ANASB</name>
<dbReference type="Proteomes" id="UP000076268">
    <property type="component" value="Unassembled WGS sequence"/>
</dbReference>
<sequence length="520" mass="56500">MDLKPVMPGLSQPNRRGTTLSRTTNLLQDAAPTGDTLAIGAAGMLKGLFDKTSTLLGEQEALIQSLPSQIRTTAEQILQNSLPDLSTLSDGLVSLLNSRRNATDSLVQLAEKLQLAASSLTSSQDKPAELLIAIKRVNQQVTGILAKLDLDANEIDPAVLQQARDQIQSAVSDMLRQAATRFGQKPSLAGISLQPSILYDNLSLPEVPQNWLLTDTDLGALQDNPPPAIVEQKATTSRALAESVNRFFQTMNDDRGQADLFTSQKLQLAASVLESSQDKPAELFNEIKRFTQQMTSILAKLDLDSNELDPAVLQQARDQIRSAIPDILRQATAKFAAQQSSSAGVSTPSAIHQAADKLNLPELLQLWLLTDMELGALLDNTPPSILEQSAATVRTLAESVNRAFQTISDDQGQAVLFTLQMPFNGEPAQPQPVHIHVFHEKGQTKKDGSESKPDTWVRLTLEPENTGQVDTIFHLHGEAILDIKVAFANKQASLLFSETLPLIREACSEFPFMLGDVSIV</sequence>
<gene>
    <name evidence="1" type="ORF">AXX12_04080</name>
</gene>
<organism evidence="1 2">
    <name type="scientific">Anaerosporomusa subterranea</name>
    <dbReference type="NCBI Taxonomy" id="1794912"/>
    <lineage>
        <taxon>Bacteria</taxon>
        <taxon>Bacillati</taxon>
        <taxon>Bacillota</taxon>
        <taxon>Negativicutes</taxon>
        <taxon>Acetonemataceae</taxon>
        <taxon>Anaerosporomusa</taxon>
    </lineage>
</organism>
<evidence type="ECO:0000313" key="1">
    <source>
        <dbReference type="EMBL" id="KYZ77317.1"/>
    </source>
</evidence>
<dbReference type="OrthoDB" id="1672732at2"/>
<evidence type="ECO:0000313" key="2">
    <source>
        <dbReference type="Proteomes" id="UP000076268"/>
    </source>
</evidence>
<keyword evidence="2" id="KW-1185">Reference proteome</keyword>
<dbReference type="STRING" id="1794912.AXX12_04080"/>
<dbReference type="EMBL" id="LSGP01000013">
    <property type="protein sequence ID" value="KYZ77317.1"/>
    <property type="molecule type" value="Genomic_DNA"/>
</dbReference>
<accession>A0A154BTT6</accession>
<protein>
    <submittedName>
        <fullName evidence="1">Uncharacterized protein</fullName>
    </submittedName>
</protein>